<proteinExistence type="predicted"/>
<dbReference type="EMBL" id="KC513604">
    <property type="protein sequence ID" value="AGE94995.1"/>
    <property type="molecule type" value="Genomic_DNA"/>
</dbReference>
<protein>
    <submittedName>
        <fullName evidence="2">Uncharacterized protein</fullName>
    </submittedName>
</protein>
<reference evidence="2" key="1">
    <citation type="journal article" date="2013" name="Eukaryot. Cell">
        <title>Extremely Reduced Levels of Heterozygosity in the Vertebrate Pathogen Encephalitozoon cuniculi.</title>
        <authorList>
            <person name="Selman M."/>
            <person name="Sak B."/>
            <person name="Kvac M."/>
            <person name="Farinelli L."/>
            <person name="Weiss L.M."/>
            <person name="Corradi N."/>
        </authorList>
    </citation>
    <scope>NUCLEOTIDE SEQUENCE</scope>
</reference>
<sequence>MPKDKYNILAKTRSSTEGSPAKEGDLTLALEASLVLSGTKYPEPRTRIAFSFISTSKPGVIRLFFVTITHSRSNREYYGFDASESCVIISPDRLEAGKRYEAYGSLGRKEPKTLYCVDVKEICYRRLCYEIF</sequence>
<dbReference type="VEuPathDB" id="MicrosporidiaDB:AEWQ_111000"/>
<feature type="region of interest" description="Disordered" evidence="1">
    <location>
        <begin position="1"/>
        <end position="22"/>
    </location>
</feature>
<dbReference type="AlphaFoldDB" id="M1K7L5"/>
<evidence type="ECO:0000256" key="1">
    <source>
        <dbReference type="SAM" id="MobiDB-lite"/>
    </source>
</evidence>
<dbReference type="VEuPathDB" id="MicrosporidiaDB:AEWD_111000"/>
<dbReference type="VEuPathDB" id="MicrosporidiaDB:AEWR_111000"/>
<accession>M1K7L5</accession>
<name>M1K7L5_ENCCN</name>
<evidence type="ECO:0000313" key="2">
    <source>
        <dbReference type="EMBL" id="AGE94995.1"/>
    </source>
</evidence>
<dbReference type="VEuPathDB" id="MicrosporidiaDB:ECU11_1010"/>
<organism evidence="2">
    <name type="scientific">Encephalitozoon cuniculi</name>
    <name type="common">Microsporidian parasite</name>
    <dbReference type="NCBI Taxonomy" id="6035"/>
    <lineage>
        <taxon>Eukaryota</taxon>
        <taxon>Fungi</taxon>
        <taxon>Fungi incertae sedis</taxon>
        <taxon>Microsporidia</taxon>
        <taxon>Unikaryonidae</taxon>
        <taxon>Encephalitozoon</taxon>
    </lineage>
</organism>
<dbReference type="VEuPathDB" id="MicrosporidiaDB:M970_111000"/>
<gene>
    <name evidence="2" type="ORF">ECU11_1010</name>
</gene>